<dbReference type="InterPro" id="IPR011050">
    <property type="entry name" value="Pectin_lyase_fold/virulence"/>
</dbReference>
<evidence type="ECO:0000256" key="1">
    <source>
        <dbReference type="SAM" id="SignalP"/>
    </source>
</evidence>
<feature type="domain" description="Autotransporter" evidence="2">
    <location>
        <begin position="606"/>
        <end position="891"/>
    </location>
</feature>
<organism evidence="3 4">
    <name type="scientific">Citrobacter meridianamericanus</name>
    <dbReference type="NCBI Taxonomy" id="2894201"/>
    <lineage>
        <taxon>Bacteria</taxon>
        <taxon>Pseudomonadati</taxon>
        <taxon>Pseudomonadota</taxon>
        <taxon>Gammaproteobacteria</taxon>
        <taxon>Enterobacterales</taxon>
        <taxon>Enterobacteriaceae</taxon>
        <taxon>Citrobacter</taxon>
    </lineage>
</organism>
<dbReference type="InterPro" id="IPR043990">
    <property type="entry name" value="AC_1"/>
</dbReference>
<dbReference type="RefSeq" id="WP_252838112.1">
    <property type="nucleotide sequence ID" value="NZ_JAJJVQ010000002.1"/>
</dbReference>
<sequence>MNISRMRNINSVIFNKKLLASLITLFVSPAYAAGACDYISPVAPVPGVTCSLVDDWRNININNDILKSDNLAPAYHFESYHADNITYKTVINLDDGKTITSDVTGIMALGFPLASYDSHGEPYVNAEQIEINVSGNIYTGRATDIDGSAPQEPIVGPSGSMIFAENNIRETQHSGIYMAGASGMLLGLGVVHQNVDSQIINKSASKDTAAVYIKALESRVTTSGIIRSQVGDAVRLQDTGPVYNYSSGGYVIHDPENIFDVKLQAGSVVEGGAEGAGLKIIGGATSNIIIDAGATLGALSDIAISADGYEHYGYNDYGEFVSRHYTGAETNITNAGSLNGVIQLTSGKDTFINEVTGVWNVREWSDSDRDGIRDTIAPVATSDFGGGTTELINRGQIILAANSDGTPNDALFQNLNTFKNQGRLTLANGVAGDRFIIGGDYIGDQGVIELDTHLGSDDSPSDRVIINGSTSGQTYLSVNNIGGKGAQTVEGIKVIEVQGASLGEFVQQGRIVGGAYEYYLHKNGVNDQNGDWYLRSQLPAIIPPTTDPVPPITDPVPPTTDPVPLTPINRPEPGSYMFNHMATNTLFLLRLHDRSGETQYTDILTGEDKVTSLWLRQTGGHNRASDNSQQLKNQGNRYVTQIGGDIAQWSSDGLDRWHLGLMSGYARQNSNTVSEYSEYTSSGSVEGYSVGLYGTWYANNKDKTGSYIDTWALYNWFDNEVKGEQLATEKYKSRGITASLEAGYTYKLGERYSNGDKYFLQPKIQLVWMNVRADDHTERNGSRISFEGDGNIQSRVGVRAYINGHNTIDNGKDRQFQPFVETNWIHNTRAFGVTVNNDYNNIDGTKNIAELKVGVEGQLSKNVDLWGNVAQQLGDNGYSDTQAMLSLKYRF</sequence>
<dbReference type="PANTHER" id="PTHR12338">
    <property type="entry name" value="AUTOTRANSPORTER"/>
    <property type="match status" value="1"/>
</dbReference>
<reference evidence="3" key="1">
    <citation type="submission" date="2021-11" db="EMBL/GenBank/DDBJ databases">
        <title>Citrobacter meridianamericanus sp. nov. isolated from soil.</title>
        <authorList>
            <person name="Furlan J.P.R."/>
            <person name="Stehling E.G."/>
        </authorList>
    </citation>
    <scope>NUCLEOTIDE SEQUENCE</scope>
    <source>
        <strain evidence="3">BR102</strain>
    </source>
</reference>
<dbReference type="EMBL" id="JAJJVQ010000002">
    <property type="protein sequence ID" value="MCO5781398.1"/>
    <property type="molecule type" value="Genomic_DNA"/>
</dbReference>
<evidence type="ECO:0000259" key="2">
    <source>
        <dbReference type="PROSITE" id="PS51208"/>
    </source>
</evidence>
<dbReference type="CDD" id="cd01344">
    <property type="entry name" value="PL2_Passenger_AT"/>
    <property type="match status" value="1"/>
</dbReference>
<dbReference type="InterPro" id="IPR006315">
    <property type="entry name" value="OM_autotransptr_brl_dom"/>
</dbReference>
<dbReference type="SMART" id="SM00869">
    <property type="entry name" value="Autotransporter"/>
    <property type="match status" value="1"/>
</dbReference>
<dbReference type="NCBIfam" id="TIGR01414">
    <property type="entry name" value="autotrans_barl"/>
    <property type="match status" value="1"/>
</dbReference>
<dbReference type="InterPro" id="IPR036709">
    <property type="entry name" value="Autotransporte_beta_dom_sf"/>
</dbReference>
<feature type="chain" id="PRO_5046702631" evidence="1">
    <location>
        <begin position="33"/>
        <end position="891"/>
    </location>
</feature>
<gene>
    <name evidence="3" type="ORF">LOD26_08655</name>
</gene>
<proteinExistence type="predicted"/>
<dbReference type="Gene3D" id="2.40.128.130">
    <property type="entry name" value="Autotransporter beta-domain"/>
    <property type="match status" value="1"/>
</dbReference>
<protein>
    <submittedName>
        <fullName evidence="3">Autotransporter outer membrane beta-barrel domain-containing protein</fullName>
    </submittedName>
</protein>
<dbReference type="PROSITE" id="PS51208">
    <property type="entry name" value="AUTOTRANSPORTER"/>
    <property type="match status" value="1"/>
</dbReference>
<dbReference type="Pfam" id="PF03797">
    <property type="entry name" value="Autotransporter"/>
    <property type="match status" value="1"/>
</dbReference>
<dbReference type="InterPro" id="IPR005546">
    <property type="entry name" value="Autotransporte_beta"/>
</dbReference>
<evidence type="ECO:0000313" key="3">
    <source>
        <dbReference type="EMBL" id="MCO5781398.1"/>
    </source>
</evidence>
<evidence type="ECO:0000313" key="4">
    <source>
        <dbReference type="Proteomes" id="UP001139290"/>
    </source>
</evidence>
<dbReference type="SUPFAM" id="SSF103515">
    <property type="entry name" value="Autotransporter"/>
    <property type="match status" value="1"/>
</dbReference>
<comment type="caution">
    <text evidence="3">The sequence shown here is derived from an EMBL/GenBank/DDBJ whole genome shotgun (WGS) entry which is preliminary data.</text>
</comment>
<dbReference type="PANTHER" id="PTHR12338:SF5">
    <property type="entry name" value="ANTIGEN 43-RELATED"/>
    <property type="match status" value="1"/>
</dbReference>
<accession>A0ABT1B792</accession>
<feature type="signal peptide" evidence="1">
    <location>
        <begin position="1"/>
        <end position="32"/>
    </location>
</feature>
<dbReference type="InterPro" id="IPR012332">
    <property type="entry name" value="Autotransporter_pectin_lyase_C"/>
</dbReference>
<dbReference type="InterPro" id="IPR050909">
    <property type="entry name" value="Bact_Autotransporter_VF"/>
</dbReference>
<dbReference type="Pfam" id="PF18883">
    <property type="entry name" value="AC_1"/>
    <property type="match status" value="1"/>
</dbReference>
<dbReference type="Gene3D" id="2.160.20.20">
    <property type="match status" value="1"/>
</dbReference>
<dbReference type="SUPFAM" id="SSF51126">
    <property type="entry name" value="Pectin lyase-like"/>
    <property type="match status" value="1"/>
</dbReference>
<keyword evidence="1" id="KW-0732">Signal</keyword>
<name>A0ABT1B792_9ENTR</name>
<dbReference type="Proteomes" id="UP001139290">
    <property type="component" value="Unassembled WGS sequence"/>
</dbReference>
<keyword evidence="4" id="KW-1185">Reference proteome</keyword>